<dbReference type="PATRIC" id="fig|907488.3.peg.133"/>
<gene>
    <name evidence="1" type="ORF">SC1083_0136</name>
</gene>
<evidence type="ECO:0000313" key="2">
    <source>
        <dbReference type="Proteomes" id="UP000005508"/>
    </source>
</evidence>
<dbReference type="EMBL" id="AEJM01000002">
    <property type="protein sequence ID" value="EGY35255.1"/>
    <property type="molecule type" value="Genomic_DNA"/>
</dbReference>
<proteinExistence type="predicted"/>
<reference evidence="1 2" key="1">
    <citation type="submission" date="2010-10" db="EMBL/GenBank/DDBJ databases">
        <authorList>
            <person name="Chen C."/>
            <person name="Kittichotirat W."/>
            <person name="Asikainen S."/>
            <person name="Bumgarner R."/>
        </authorList>
    </citation>
    <scope>NUCLEOTIDE SEQUENCE [LARGE SCALE GENOMIC DNA]</scope>
    <source>
        <strain evidence="1 2">SC1083</strain>
    </source>
</reference>
<evidence type="ECO:0000313" key="1">
    <source>
        <dbReference type="EMBL" id="EGY35255.1"/>
    </source>
</evidence>
<organism evidence="1 2">
    <name type="scientific">Aggregatibacter actinomycetemcomitans serotype e str. SC1083</name>
    <dbReference type="NCBI Taxonomy" id="907488"/>
    <lineage>
        <taxon>Bacteria</taxon>
        <taxon>Pseudomonadati</taxon>
        <taxon>Pseudomonadota</taxon>
        <taxon>Gammaproteobacteria</taxon>
        <taxon>Pasteurellales</taxon>
        <taxon>Pasteurellaceae</taxon>
        <taxon>Aggregatibacter</taxon>
    </lineage>
</organism>
<name>G4A5Q1_AGGAC</name>
<dbReference type="Proteomes" id="UP000005508">
    <property type="component" value="Unassembled WGS sequence"/>
</dbReference>
<protein>
    <submittedName>
        <fullName evidence="1">Uncharacterized protein</fullName>
    </submittedName>
</protein>
<dbReference type="AlphaFoldDB" id="G4A5Q1"/>
<comment type="caution">
    <text evidence="1">The sequence shown here is derived from an EMBL/GenBank/DDBJ whole genome shotgun (WGS) entry which is preliminary data.</text>
</comment>
<accession>G4A5Q1</accession>
<sequence length="51" mass="6174">MKIRPHFVVHQKIKSTKNLRLKAVFSKENDSKFYKNPVESCRFIFFIEKES</sequence>